<dbReference type="GO" id="GO:0004252">
    <property type="term" value="F:serine-type endopeptidase activity"/>
    <property type="evidence" value="ECO:0007669"/>
    <property type="project" value="InterPro"/>
</dbReference>
<dbReference type="OrthoDB" id="4803627at2759"/>
<comment type="caution">
    <text evidence="2">The sequence shown here is derived from an EMBL/GenBank/DDBJ whole genome shotgun (WGS) entry which is preliminary data.</text>
</comment>
<proteinExistence type="predicted"/>
<dbReference type="CDD" id="cd02120">
    <property type="entry name" value="PA_subtilisin_like"/>
    <property type="match status" value="1"/>
</dbReference>
<feature type="non-terminal residue" evidence="2">
    <location>
        <position position="1"/>
    </location>
</feature>
<accession>A0A6A4MJZ9</accession>
<name>A0A6A4MJZ9_9ERIC</name>
<evidence type="ECO:0000313" key="2">
    <source>
        <dbReference type="EMBL" id="KAE9466809.1"/>
    </source>
</evidence>
<reference evidence="2 3" key="1">
    <citation type="journal article" date="2019" name="Genome Biol. Evol.">
        <title>The Rhododendron genome and chromosomal organization provide insight into shared whole-genome duplications across the heath family (Ericaceae).</title>
        <authorList>
            <person name="Soza V.L."/>
            <person name="Lindsley D."/>
            <person name="Waalkes A."/>
            <person name="Ramage E."/>
            <person name="Patwardhan R.P."/>
            <person name="Burton J.N."/>
            <person name="Adey A."/>
            <person name="Kumar A."/>
            <person name="Qiu R."/>
            <person name="Shendure J."/>
            <person name="Hall B."/>
        </authorList>
    </citation>
    <scope>NUCLEOTIDE SEQUENCE [LARGE SCALE GENOMIC DNA]</scope>
    <source>
        <strain evidence="2">RSF 1966-606</strain>
    </source>
</reference>
<organism evidence="2 3">
    <name type="scientific">Rhododendron williamsianum</name>
    <dbReference type="NCBI Taxonomy" id="262921"/>
    <lineage>
        <taxon>Eukaryota</taxon>
        <taxon>Viridiplantae</taxon>
        <taxon>Streptophyta</taxon>
        <taxon>Embryophyta</taxon>
        <taxon>Tracheophyta</taxon>
        <taxon>Spermatophyta</taxon>
        <taxon>Magnoliopsida</taxon>
        <taxon>eudicotyledons</taxon>
        <taxon>Gunneridae</taxon>
        <taxon>Pentapetalae</taxon>
        <taxon>asterids</taxon>
        <taxon>Ericales</taxon>
        <taxon>Ericaceae</taxon>
        <taxon>Ericoideae</taxon>
        <taxon>Rhodoreae</taxon>
        <taxon>Rhododendron</taxon>
    </lineage>
</organism>
<dbReference type="Proteomes" id="UP000428333">
    <property type="component" value="Linkage Group LG01"/>
</dbReference>
<gene>
    <name evidence="2" type="ORF">C3L33_01286</name>
</gene>
<protein>
    <recommendedName>
        <fullName evidence="4">PA domain-containing protein</fullName>
    </recommendedName>
</protein>
<evidence type="ECO:0000256" key="1">
    <source>
        <dbReference type="SAM" id="MobiDB-lite"/>
    </source>
</evidence>
<evidence type="ECO:0008006" key="4">
    <source>
        <dbReference type="Google" id="ProtNLM"/>
    </source>
</evidence>
<feature type="compositionally biased region" description="Polar residues" evidence="1">
    <location>
        <begin position="109"/>
        <end position="123"/>
    </location>
</feature>
<dbReference type="EMBL" id="QEFC01000075">
    <property type="protein sequence ID" value="KAE9466809.1"/>
    <property type="molecule type" value="Genomic_DNA"/>
</dbReference>
<evidence type="ECO:0000313" key="3">
    <source>
        <dbReference type="Proteomes" id="UP000428333"/>
    </source>
</evidence>
<keyword evidence="3" id="KW-1185">Reference proteome</keyword>
<sequence>MGPVPKSWKGVCENGTNFNSSDCNRKLIGARIEAGVAVKEAGGLGMVLVNVEADATEVLAVADLLPATMARGVQHNLRNFDGNPARKWPRSVAQGGPPAVEPRRDPLSPMTTAYTTYKNGQPC</sequence>
<dbReference type="InterPro" id="IPR036852">
    <property type="entry name" value="Peptidase_S8/S53_dom_sf"/>
</dbReference>
<dbReference type="Gene3D" id="3.40.50.200">
    <property type="entry name" value="Peptidase S8/S53 domain"/>
    <property type="match status" value="1"/>
</dbReference>
<dbReference type="GO" id="GO:0006508">
    <property type="term" value="P:proteolysis"/>
    <property type="evidence" value="ECO:0007669"/>
    <property type="project" value="InterPro"/>
</dbReference>
<feature type="region of interest" description="Disordered" evidence="1">
    <location>
        <begin position="78"/>
        <end position="123"/>
    </location>
</feature>
<dbReference type="AlphaFoldDB" id="A0A6A4MJZ9"/>